<dbReference type="InterPro" id="IPR020846">
    <property type="entry name" value="MFS_dom"/>
</dbReference>
<evidence type="ECO:0000256" key="1">
    <source>
        <dbReference type="ARBA" id="ARBA00004141"/>
    </source>
</evidence>
<dbReference type="GO" id="GO:0022857">
    <property type="term" value="F:transmembrane transporter activity"/>
    <property type="evidence" value="ECO:0007669"/>
    <property type="project" value="InterPro"/>
</dbReference>
<dbReference type="PANTHER" id="PTHR23501">
    <property type="entry name" value="MAJOR FACILITATOR SUPERFAMILY"/>
    <property type="match status" value="1"/>
</dbReference>
<evidence type="ECO:0000313" key="8">
    <source>
        <dbReference type="EMBL" id="KAF7712864.1"/>
    </source>
</evidence>
<dbReference type="InterPro" id="IPR036259">
    <property type="entry name" value="MFS_trans_sf"/>
</dbReference>
<dbReference type="Gene3D" id="1.20.1720.10">
    <property type="entry name" value="Multidrug resistance protein D"/>
    <property type="match status" value="1"/>
</dbReference>
<dbReference type="Pfam" id="PF07690">
    <property type="entry name" value="MFS_1"/>
    <property type="match status" value="1"/>
</dbReference>
<feature type="transmembrane region" description="Helical" evidence="6">
    <location>
        <begin position="514"/>
        <end position="532"/>
    </location>
</feature>
<accession>A0A8J8WH70</accession>
<keyword evidence="4 6" id="KW-0472">Membrane</keyword>
<feature type="compositionally biased region" description="Basic and acidic residues" evidence="5">
    <location>
        <begin position="7"/>
        <end position="16"/>
    </location>
</feature>
<dbReference type="AlphaFoldDB" id="A0A8J8WH70"/>
<feature type="domain" description="Major facilitator superfamily (MFS) profile" evidence="7">
    <location>
        <begin position="49"/>
        <end position="538"/>
    </location>
</feature>
<dbReference type="Gene3D" id="1.20.1250.20">
    <property type="entry name" value="MFS general substrate transporter like domains"/>
    <property type="match status" value="1"/>
</dbReference>
<keyword evidence="9" id="KW-1185">Reference proteome</keyword>
<dbReference type="PROSITE" id="PS50850">
    <property type="entry name" value="MFS"/>
    <property type="match status" value="1"/>
</dbReference>
<keyword evidence="2 6" id="KW-0812">Transmembrane</keyword>
<feature type="transmembrane region" description="Helical" evidence="6">
    <location>
        <begin position="203"/>
        <end position="227"/>
    </location>
</feature>
<feature type="region of interest" description="Disordered" evidence="5">
    <location>
        <begin position="1"/>
        <end position="38"/>
    </location>
</feature>
<comment type="subcellular location">
    <subcellularLocation>
        <location evidence="1">Membrane</location>
        <topology evidence="1">Multi-pass membrane protein</topology>
    </subcellularLocation>
</comment>
<reference evidence="8" key="1">
    <citation type="journal article" date="2020" name="Front. Microbiol.">
        <title>Gene regulatory networks of Penicillium echinulatum 2HH and Penicillium oxalicum 114-2 inferred by a computational biology approach.</title>
        <authorList>
            <person name="Lenz A.R."/>
            <person name="Galan-Vasquez E."/>
            <person name="Balbinot E."/>
            <person name="De Abreu F.P."/>
            <person name="De Oliveira N.S."/>
            <person name="Da Rosa L.O."/>
            <person name="De Avila E Silva S."/>
            <person name="Camassola M."/>
            <person name="Dillon A.J.P."/>
            <person name="Perez-Rueda E."/>
        </authorList>
    </citation>
    <scope>NUCLEOTIDE SEQUENCE</scope>
    <source>
        <strain evidence="8">S1M29</strain>
    </source>
</reference>
<feature type="transmembrane region" description="Helical" evidence="6">
    <location>
        <begin position="239"/>
        <end position="260"/>
    </location>
</feature>
<feature type="transmembrane region" description="Helical" evidence="6">
    <location>
        <begin position="173"/>
        <end position="191"/>
    </location>
</feature>
<feature type="transmembrane region" description="Helical" evidence="6">
    <location>
        <begin position="115"/>
        <end position="134"/>
    </location>
</feature>
<feature type="compositionally biased region" description="Polar residues" evidence="5">
    <location>
        <begin position="17"/>
        <end position="28"/>
    </location>
</feature>
<dbReference type="InterPro" id="IPR011701">
    <property type="entry name" value="MFS"/>
</dbReference>
<feature type="transmembrane region" description="Helical" evidence="6">
    <location>
        <begin position="401"/>
        <end position="422"/>
    </location>
</feature>
<dbReference type="GO" id="GO:0005886">
    <property type="term" value="C:plasma membrane"/>
    <property type="evidence" value="ECO:0007669"/>
    <property type="project" value="TreeGrafter"/>
</dbReference>
<dbReference type="FunFam" id="1.20.1720.10:FF:000018">
    <property type="entry name" value="Putative MFS multidrug transporter"/>
    <property type="match status" value="1"/>
</dbReference>
<feature type="transmembrane region" description="Helical" evidence="6">
    <location>
        <begin position="85"/>
        <end position="103"/>
    </location>
</feature>
<dbReference type="PANTHER" id="PTHR23501:SF59">
    <property type="entry name" value="MAJOR FACILITATOR SUPERFAMILY (MFS) PROFILE DOMAIN-CONTAINING PROTEIN-RELATED"/>
    <property type="match status" value="1"/>
</dbReference>
<evidence type="ECO:0000256" key="2">
    <source>
        <dbReference type="ARBA" id="ARBA00022692"/>
    </source>
</evidence>
<protein>
    <submittedName>
        <fullName evidence="8">MFS-type Multidrug transporter</fullName>
    </submittedName>
</protein>
<feature type="transmembrane region" description="Helical" evidence="6">
    <location>
        <begin position="434"/>
        <end position="460"/>
    </location>
</feature>
<dbReference type="OrthoDB" id="2351791at2759"/>
<dbReference type="SUPFAM" id="SSF103473">
    <property type="entry name" value="MFS general substrate transporter"/>
    <property type="match status" value="1"/>
</dbReference>
<feature type="transmembrane region" description="Helical" evidence="6">
    <location>
        <begin position="375"/>
        <end position="394"/>
    </location>
</feature>
<gene>
    <name evidence="8" type="ORF">PECM_002008</name>
</gene>
<proteinExistence type="predicted"/>
<organism evidence="8 9">
    <name type="scientific">Penicillium ucsense</name>
    <dbReference type="NCBI Taxonomy" id="2839758"/>
    <lineage>
        <taxon>Eukaryota</taxon>
        <taxon>Fungi</taxon>
        <taxon>Dikarya</taxon>
        <taxon>Ascomycota</taxon>
        <taxon>Pezizomycotina</taxon>
        <taxon>Eurotiomycetes</taxon>
        <taxon>Eurotiomycetidae</taxon>
        <taxon>Eurotiales</taxon>
        <taxon>Aspergillaceae</taxon>
        <taxon>Penicillium</taxon>
    </lineage>
</organism>
<feature type="transmembrane region" description="Helical" evidence="6">
    <location>
        <begin position="272"/>
        <end position="289"/>
    </location>
</feature>
<evidence type="ECO:0000256" key="3">
    <source>
        <dbReference type="ARBA" id="ARBA00022989"/>
    </source>
</evidence>
<evidence type="ECO:0000259" key="7">
    <source>
        <dbReference type="PROSITE" id="PS50850"/>
    </source>
</evidence>
<dbReference type="PRINTS" id="PR01036">
    <property type="entry name" value="TCRTETB"/>
</dbReference>
<keyword evidence="3 6" id="KW-1133">Transmembrane helix</keyword>
<sequence>MASQDPFVRRVPDHNATRTISNSGSTSPRNKDGDAGSPKFALSRRGQLAFFTLAVLTLMAALDGTSLSVALPIIADILHGTAIEAFWAGTSFLLSSTVFQPSFASLSNIFGRRPLVLIALLFFCVGAIIAAIGNNFTYMLVGRTIQGIGGGGIIALSEIIVTDLVPLRDRGRYFGIISAMWSIGSVTGPILGGGFAEKVSWRWIFYINLPFVGVGAVFVIFFLNLKILPSSLAEKLRRIDYIGTFIFVGSISSFLIPLTWGGVSYPWSSWHTLVPLCIGAAGLLVFAFYEVRFARDPIIPPMIFQNRTATVSFIGSILQGLILWCTLYYLPLYYEAVKEYSPILSGVALFPETFTVAPSAVVAGVLITHTGNYRSVIWVGWLISTIGLGLMCIIKPSTSIAGWILLNVVPGVGLGLLFPSLGYAVQASAAPENLAIAVAMFSFFRAMGQAIGVAVGGVVFQNRMRQNLLKYANLAPMADQYSQDAAGLVQVIKAMAEGPDKSNLKEAYTDSLRIVWVVCCAVSLVALVLSLFTKSYDLDQVLDSAQGLREGETQLPREKDIEISLDENNQRTPWAY</sequence>
<evidence type="ECO:0000256" key="5">
    <source>
        <dbReference type="SAM" id="MobiDB-lite"/>
    </source>
</evidence>
<feature type="transmembrane region" description="Helical" evidence="6">
    <location>
        <begin position="140"/>
        <end position="161"/>
    </location>
</feature>
<dbReference type="FunFam" id="1.20.1250.20:FF:000786">
    <property type="entry name" value="MFS multidrug transporter, putative"/>
    <property type="match status" value="1"/>
</dbReference>
<evidence type="ECO:0000256" key="4">
    <source>
        <dbReference type="ARBA" id="ARBA00023136"/>
    </source>
</evidence>
<evidence type="ECO:0000256" key="6">
    <source>
        <dbReference type="SAM" id="Phobius"/>
    </source>
</evidence>
<feature type="transmembrane region" description="Helical" evidence="6">
    <location>
        <begin position="310"/>
        <end position="330"/>
    </location>
</feature>
<dbReference type="EMBL" id="WIWV01000146">
    <property type="protein sequence ID" value="KAF7712864.1"/>
    <property type="molecule type" value="Genomic_DNA"/>
</dbReference>
<evidence type="ECO:0000313" key="9">
    <source>
        <dbReference type="Proteomes" id="UP000631181"/>
    </source>
</evidence>
<name>A0A8J8WH70_9EURO</name>
<dbReference type="Proteomes" id="UP000631181">
    <property type="component" value="Unassembled WGS sequence"/>
</dbReference>
<feature type="transmembrane region" description="Helical" evidence="6">
    <location>
        <begin position="48"/>
        <end position="73"/>
    </location>
</feature>
<comment type="caution">
    <text evidence="8">The sequence shown here is derived from an EMBL/GenBank/DDBJ whole genome shotgun (WGS) entry which is preliminary data.</text>
</comment>